<protein>
    <submittedName>
        <fullName evidence="2">Uncharacterized protein</fullName>
    </submittedName>
</protein>
<dbReference type="InterPro" id="IPR033481">
    <property type="entry name" value="Dni1/Fig1"/>
</dbReference>
<dbReference type="Proteomes" id="UP000256601">
    <property type="component" value="Unassembled WGS sequence"/>
</dbReference>
<evidence type="ECO:0000256" key="1">
    <source>
        <dbReference type="SAM" id="Phobius"/>
    </source>
</evidence>
<feature type="transmembrane region" description="Helical" evidence="1">
    <location>
        <begin position="133"/>
        <end position="154"/>
    </location>
</feature>
<name>A0A371C9S8_YARLL</name>
<keyword evidence="1" id="KW-0472">Membrane</keyword>
<dbReference type="VEuPathDB" id="FungiDB:YALI1_A13962g"/>
<dbReference type="EMBL" id="KZ858970">
    <property type="protein sequence ID" value="RDW27034.1"/>
    <property type="molecule type" value="Genomic_DNA"/>
</dbReference>
<sequence>MFCAGAVSKLPWFLILLFLFASFSNAYLVEYSYNQDSVFFETIKNSFKQSNSTNLKARSGFFGARATVHHAIELSITQQGTNSSALCLVQLAGQFTGDIDHSPRHSCARLSGIYLCPQEHFAFIPGANQAGIMMVWTAVCSLLTWSVCTIWLHVSTLVRTIFTESSSAGAVTSVVGGRLLIGLLAVWSSIRKAKKEADYEARE</sequence>
<dbReference type="VEuPathDB" id="FungiDB:YALI0_A14069g"/>
<accession>A0A371C9S8</accession>
<evidence type="ECO:0000313" key="2">
    <source>
        <dbReference type="EMBL" id="RDW27034.1"/>
    </source>
</evidence>
<evidence type="ECO:0000313" key="3">
    <source>
        <dbReference type="Proteomes" id="UP000256601"/>
    </source>
</evidence>
<feature type="transmembrane region" description="Helical" evidence="1">
    <location>
        <begin position="12"/>
        <end position="29"/>
    </location>
</feature>
<dbReference type="PANTHER" id="PTHR28092:SF1">
    <property type="entry name" value="FACTOR-INDUCED GENE 1 PROTEIN"/>
    <property type="match status" value="1"/>
</dbReference>
<dbReference type="GO" id="GO:0043332">
    <property type="term" value="C:mating projection tip"/>
    <property type="evidence" value="ECO:0007669"/>
    <property type="project" value="TreeGrafter"/>
</dbReference>
<feature type="transmembrane region" description="Helical" evidence="1">
    <location>
        <begin position="166"/>
        <end position="187"/>
    </location>
</feature>
<keyword evidence="1" id="KW-0812">Transmembrane</keyword>
<proteinExistence type="predicted"/>
<dbReference type="PANTHER" id="PTHR28092">
    <property type="entry name" value="FACTOR-INDUCED GENE 1 PROTEIN"/>
    <property type="match status" value="1"/>
</dbReference>
<dbReference type="GO" id="GO:0000747">
    <property type="term" value="P:conjugation with cellular fusion"/>
    <property type="evidence" value="ECO:0007669"/>
    <property type="project" value="TreeGrafter"/>
</dbReference>
<dbReference type="Pfam" id="PF12351">
    <property type="entry name" value="Fig1"/>
    <property type="match status" value="1"/>
</dbReference>
<dbReference type="GO" id="GO:0016020">
    <property type="term" value="C:membrane"/>
    <property type="evidence" value="ECO:0007669"/>
    <property type="project" value="InterPro"/>
</dbReference>
<keyword evidence="1" id="KW-1133">Transmembrane helix</keyword>
<gene>
    <name evidence="2" type="ORF">B0I71DRAFT_158065</name>
</gene>
<organism evidence="2 3">
    <name type="scientific">Yarrowia lipolytica</name>
    <name type="common">Candida lipolytica</name>
    <dbReference type="NCBI Taxonomy" id="4952"/>
    <lineage>
        <taxon>Eukaryota</taxon>
        <taxon>Fungi</taxon>
        <taxon>Dikarya</taxon>
        <taxon>Ascomycota</taxon>
        <taxon>Saccharomycotina</taxon>
        <taxon>Dipodascomycetes</taxon>
        <taxon>Dipodascales</taxon>
        <taxon>Dipodascales incertae sedis</taxon>
        <taxon>Yarrowia</taxon>
    </lineage>
</organism>
<reference evidence="2 3" key="1">
    <citation type="submission" date="2018-07" db="EMBL/GenBank/DDBJ databases">
        <title>Draft Genome Assemblies for Five Robust Yarrowia lipolytica Strains Exhibiting High Lipid Production and Pentose Sugar Utilization and Sugar Alcohol Secretion from Undetoxified Lignocellulosic Biomass Hydrolysates.</title>
        <authorList>
            <consortium name="DOE Joint Genome Institute"/>
            <person name="Walker C."/>
            <person name="Ryu S."/>
            <person name="Na H."/>
            <person name="Zane M."/>
            <person name="LaButti K."/>
            <person name="Lipzen A."/>
            <person name="Haridas S."/>
            <person name="Barry K."/>
            <person name="Grigoriev I.V."/>
            <person name="Quarterman J."/>
            <person name="Slininger P."/>
            <person name="Dien B."/>
            <person name="Trinh C.T."/>
        </authorList>
    </citation>
    <scope>NUCLEOTIDE SEQUENCE [LARGE SCALE GENOMIC DNA]</scope>
    <source>
        <strain evidence="2 3">YB392</strain>
    </source>
</reference>
<dbReference type="AlphaFoldDB" id="A0A371C9S8"/>